<evidence type="ECO:0000259" key="3">
    <source>
        <dbReference type="Pfam" id="PF00501"/>
    </source>
</evidence>
<dbReference type="Pfam" id="PF13193">
    <property type="entry name" value="AMP-binding_C"/>
    <property type="match status" value="1"/>
</dbReference>
<organism evidence="5 6">
    <name type="scientific">Blastomonas natatoria</name>
    <dbReference type="NCBI Taxonomy" id="34015"/>
    <lineage>
        <taxon>Bacteria</taxon>
        <taxon>Pseudomonadati</taxon>
        <taxon>Pseudomonadota</taxon>
        <taxon>Alphaproteobacteria</taxon>
        <taxon>Sphingomonadales</taxon>
        <taxon>Sphingomonadaceae</taxon>
        <taxon>Blastomonas</taxon>
    </lineage>
</organism>
<accession>A0A2V3VBU4</accession>
<evidence type="ECO:0000256" key="2">
    <source>
        <dbReference type="ARBA" id="ARBA00022598"/>
    </source>
</evidence>
<dbReference type="OrthoDB" id="9803968at2"/>
<dbReference type="Pfam" id="PF00501">
    <property type="entry name" value="AMP-binding"/>
    <property type="match status" value="1"/>
</dbReference>
<comment type="caution">
    <text evidence="5">The sequence shown here is derived from an EMBL/GenBank/DDBJ whole genome shotgun (WGS) entry which is preliminary data.</text>
</comment>
<evidence type="ECO:0000313" key="5">
    <source>
        <dbReference type="EMBL" id="PXW79223.1"/>
    </source>
</evidence>
<dbReference type="Proteomes" id="UP000248014">
    <property type="component" value="Unassembled WGS sequence"/>
</dbReference>
<dbReference type="Gene3D" id="3.30.300.30">
    <property type="match status" value="1"/>
</dbReference>
<dbReference type="Gene3D" id="3.40.50.12780">
    <property type="entry name" value="N-terminal domain of ligase-like"/>
    <property type="match status" value="1"/>
</dbReference>
<dbReference type="CDD" id="cd04433">
    <property type="entry name" value="AFD_class_I"/>
    <property type="match status" value="1"/>
</dbReference>
<evidence type="ECO:0000259" key="4">
    <source>
        <dbReference type="Pfam" id="PF13193"/>
    </source>
</evidence>
<protein>
    <submittedName>
        <fullName evidence="5">Acyl-CoA synthetase (AMP-forming)/AMP-acid ligase II</fullName>
    </submittedName>
</protein>
<dbReference type="GO" id="GO:0006631">
    <property type="term" value="P:fatty acid metabolic process"/>
    <property type="evidence" value="ECO:0007669"/>
    <property type="project" value="TreeGrafter"/>
</dbReference>
<dbReference type="InterPro" id="IPR000873">
    <property type="entry name" value="AMP-dep_synth/lig_dom"/>
</dbReference>
<dbReference type="PANTHER" id="PTHR43201:SF5">
    <property type="entry name" value="MEDIUM-CHAIN ACYL-COA LIGASE ACSF2, MITOCHONDRIAL"/>
    <property type="match status" value="1"/>
</dbReference>
<reference evidence="5 6" key="1">
    <citation type="submission" date="2018-05" db="EMBL/GenBank/DDBJ databases">
        <title>Genomic Encyclopedia of Type Strains, Phase IV (KMG-IV): sequencing the most valuable type-strain genomes for metagenomic binning, comparative biology and taxonomic classification.</title>
        <authorList>
            <person name="Goeker M."/>
        </authorList>
    </citation>
    <scope>NUCLEOTIDE SEQUENCE [LARGE SCALE GENOMIC DNA]</scope>
    <source>
        <strain evidence="5 6">DSM 3183</strain>
    </source>
</reference>
<dbReference type="GO" id="GO:0031956">
    <property type="term" value="F:medium-chain fatty acid-CoA ligase activity"/>
    <property type="evidence" value="ECO:0007669"/>
    <property type="project" value="TreeGrafter"/>
</dbReference>
<feature type="domain" description="AMP-dependent synthetase/ligase" evidence="3">
    <location>
        <begin position="32"/>
        <end position="420"/>
    </location>
</feature>
<keyword evidence="2 5" id="KW-0436">Ligase</keyword>
<name>A0A2V3VBU4_9SPHN</name>
<keyword evidence="6" id="KW-1185">Reference proteome</keyword>
<dbReference type="InterPro" id="IPR042099">
    <property type="entry name" value="ANL_N_sf"/>
</dbReference>
<evidence type="ECO:0000256" key="1">
    <source>
        <dbReference type="ARBA" id="ARBA00006432"/>
    </source>
</evidence>
<proteinExistence type="inferred from homology"/>
<dbReference type="SUPFAM" id="SSF56801">
    <property type="entry name" value="Acetyl-CoA synthetase-like"/>
    <property type="match status" value="1"/>
</dbReference>
<evidence type="ECO:0000313" key="6">
    <source>
        <dbReference type="Proteomes" id="UP000248014"/>
    </source>
</evidence>
<dbReference type="PANTHER" id="PTHR43201">
    <property type="entry name" value="ACYL-COA SYNTHETASE"/>
    <property type="match status" value="1"/>
</dbReference>
<dbReference type="InterPro" id="IPR045851">
    <property type="entry name" value="AMP-bd_C_sf"/>
</dbReference>
<dbReference type="AlphaFoldDB" id="A0A2V3VBU4"/>
<dbReference type="InterPro" id="IPR025110">
    <property type="entry name" value="AMP-bd_C"/>
</dbReference>
<comment type="similarity">
    <text evidence="1">Belongs to the ATP-dependent AMP-binding enzyme family.</text>
</comment>
<dbReference type="EMBL" id="QJJM01000001">
    <property type="protein sequence ID" value="PXW79223.1"/>
    <property type="molecule type" value="Genomic_DNA"/>
</dbReference>
<sequence>MFLTPAERIADYQARGWWEEIGVDALLRQAVAERGATLALVDPLNRKTLDGCAPERLSWNELDARVDAMAAALIALGLERDDVICAQLPNTVDAVILFLAVARLGLIISPIVMQYREHELGHILSLTDARAFVTVPTFHGHDYAAMAAALIAERPGMMLLTMGAAPHGADLRALAASADPASVAPWCAAHPVAGGEVLTICWTSGTEARPKGVPRDHNHWVLNAKVIVWGTGMQPGDVLLNPFPLVNIASIGGLMLPWLEVRGTMVLHHPFDLSVFLKQIEAEHVTYTIAPPAVLTALLKQPQIAASVDLSSLRAIGSGSAPLTPWLIEGWAETHGIEICNIFGSNEGMALMSSPIDVPDRTERAHYFPRFGAEGVDWDSPVSAVMRTRLVDPETGAIITEPGRPGEMHISGGTVISGYWRSPELNGASFDGEWFRTGDLFEIAGDGALSRFYRFVGRSKEIIVRGGVNISPAEIDELLVSLPGVREAASVGIPDSDLGERIAVAVVVDDGITPPDVAAVGAHLAAAGVAVFKRPERLVVLSALPRNAMNKVVRADLRAAVLAALES</sequence>
<gene>
    <name evidence="5" type="ORF">C7451_101287</name>
</gene>
<dbReference type="RefSeq" id="WP_110297184.1">
    <property type="nucleotide sequence ID" value="NZ_QJJM01000001.1"/>
</dbReference>
<feature type="domain" description="AMP-binding enzyme C-terminal" evidence="4">
    <location>
        <begin position="474"/>
        <end position="549"/>
    </location>
</feature>